<proteinExistence type="predicted"/>
<dbReference type="Proteomes" id="UP000265566">
    <property type="component" value="Chromosome 5"/>
</dbReference>
<reference evidence="2" key="1">
    <citation type="journal article" date="2018" name="Nat. Plants">
        <title>Whole-genome landscape of Medicago truncatula symbiotic genes.</title>
        <authorList>
            <person name="Pecrix Y."/>
            <person name="Staton S.E."/>
            <person name="Sallet E."/>
            <person name="Lelandais-Briere C."/>
            <person name="Moreau S."/>
            <person name="Carrere S."/>
            <person name="Blein T."/>
            <person name="Jardinaud M.F."/>
            <person name="Latrasse D."/>
            <person name="Zouine M."/>
            <person name="Zahm M."/>
            <person name="Kreplak J."/>
            <person name="Mayjonade B."/>
            <person name="Satge C."/>
            <person name="Perez M."/>
            <person name="Cauet S."/>
            <person name="Marande W."/>
            <person name="Chantry-Darmon C."/>
            <person name="Lopez-Roques C."/>
            <person name="Bouchez O."/>
            <person name="Berard A."/>
            <person name="Debelle F."/>
            <person name="Munos S."/>
            <person name="Bendahmane A."/>
            <person name="Berges H."/>
            <person name="Niebel A."/>
            <person name="Buitink J."/>
            <person name="Frugier F."/>
            <person name="Benhamed M."/>
            <person name="Crespi M."/>
            <person name="Gouzy J."/>
            <person name="Gamas P."/>
        </authorList>
    </citation>
    <scope>NUCLEOTIDE SEQUENCE [LARGE SCALE GENOMIC DNA]</scope>
    <source>
        <strain evidence="2">cv. Jemalong A17</strain>
    </source>
</reference>
<dbReference type="AlphaFoldDB" id="A0A396HY43"/>
<protein>
    <submittedName>
        <fullName evidence="1">Uncharacterized protein</fullName>
    </submittedName>
</protein>
<name>A0A396HY43_MEDTR</name>
<organism evidence="1 2">
    <name type="scientific">Medicago truncatula</name>
    <name type="common">Barrel medic</name>
    <name type="synonym">Medicago tribuloides</name>
    <dbReference type="NCBI Taxonomy" id="3880"/>
    <lineage>
        <taxon>Eukaryota</taxon>
        <taxon>Viridiplantae</taxon>
        <taxon>Streptophyta</taxon>
        <taxon>Embryophyta</taxon>
        <taxon>Tracheophyta</taxon>
        <taxon>Spermatophyta</taxon>
        <taxon>Magnoliopsida</taxon>
        <taxon>eudicotyledons</taxon>
        <taxon>Gunneridae</taxon>
        <taxon>Pentapetalae</taxon>
        <taxon>rosids</taxon>
        <taxon>fabids</taxon>
        <taxon>Fabales</taxon>
        <taxon>Fabaceae</taxon>
        <taxon>Papilionoideae</taxon>
        <taxon>50 kb inversion clade</taxon>
        <taxon>NPAAA clade</taxon>
        <taxon>Hologalegina</taxon>
        <taxon>IRL clade</taxon>
        <taxon>Trifolieae</taxon>
        <taxon>Medicago</taxon>
    </lineage>
</organism>
<comment type="caution">
    <text evidence="1">The sequence shown here is derived from an EMBL/GenBank/DDBJ whole genome shotgun (WGS) entry which is preliminary data.</text>
</comment>
<dbReference type="EMBL" id="PSQE01000005">
    <property type="protein sequence ID" value="RHN55637.1"/>
    <property type="molecule type" value="Genomic_DNA"/>
</dbReference>
<evidence type="ECO:0000313" key="1">
    <source>
        <dbReference type="EMBL" id="RHN55637.1"/>
    </source>
</evidence>
<sequence>MKELSEKMRELLVNLEDICVKETACKERLTAAKNESTSISQTNRNGYLMD</sequence>
<gene>
    <name evidence="1" type="ORF">MtrunA17_Chr5g0420041</name>
</gene>
<accession>A0A396HY43</accession>
<dbReference type="Gramene" id="rna30847">
    <property type="protein sequence ID" value="RHN55637.1"/>
    <property type="gene ID" value="gene30847"/>
</dbReference>
<evidence type="ECO:0000313" key="2">
    <source>
        <dbReference type="Proteomes" id="UP000265566"/>
    </source>
</evidence>